<dbReference type="Pfam" id="PF01535">
    <property type="entry name" value="PPR"/>
    <property type="match status" value="2"/>
</dbReference>
<dbReference type="Pfam" id="PF14432">
    <property type="entry name" value="DYW_deaminase"/>
    <property type="match status" value="1"/>
</dbReference>
<dbReference type="PANTHER" id="PTHR47926">
    <property type="entry name" value="PENTATRICOPEPTIDE REPEAT-CONTAINING PROTEIN"/>
    <property type="match status" value="1"/>
</dbReference>
<organism evidence="3 4">
    <name type="scientific">Thalictrum thalictroides</name>
    <name type="common">Rue-anemone</name>
    <name type="synonym">Anemone thalictroides</name>
    <dbReference type="NCBI Taxonomy" id="46969"/>
    <lineage>
        <taxon>Eukaryota</taxon>
        <taxon>Viridiplantae</taxon>
        <taxon>Streptophyta</taxon>
        <taxon>Embryophyta</taxon>
        <taxon>Tracheophyta</taxon>
        <taxon>Spermatophyta</taxon>
        <taxon>Magnoliopsida</taxon>
        <taxon>Ranunculales</taxon>
        <taxon>Ranunculaceae</taxon>
        <taxon>Thalictroideae</taxon>
        <taxon>Thalictrum</taxon>
    </lineage>
</organism>
<keyword evidence="1" id="KW-0677">Repeat</keyword>
<dbReference type="PANTHER" id="PTHR47926:SF388">
    <property type="entry name" value="DYW DOMAIN-CONTAINING PROTEIN"/>
    <property type="match status" value="1"/>
</dbReference>
<dbReference type="InterPro" id="IPR032867">
    <property type="entry name" value="DYW_dom"/>
</dbReference>
<protein>
    <submittedName>
        <fullName evidence="3">Pentatricopeptide repeat-containing protein</fullName>
    </submittedName>
</protein>
<dbReference type="Proteomes" id="UP000554482">
    <property type="component" value="Unassembled WGS sequence"/>
</dbReference>
<dbReference type="AlphaFoldDB" id="A0A7J6US85"/>
<dbReference type="GO" id="GO:0003723">
    <property type="term" value="F:RNA binding"/>
    <property type="evidence" value="ECO:0007669"/>
    <property type="project" value="InterPro"/>
</dbReference>
<gene>
    <name evidence="3" type="ORF">FRX31_035273</name>
</gene>
<name>A0A7J6US85_THATH</name>
<dbReference type="InterPro" id="IPR046960">
    <property type="entry name" value="PPR_At4g14850-like_plant"/>
</dbReference>
<sequence>VMECTENPAPIAGSNLIVQETSFYNGHAQKPNSEVHESGGVFLNSQQSRANGYSNNQHKESVWNQCTSLGVQGNPNGDYGESGRSPQNLNGTYTDFVEESNKNKSGYQSQTIRDICHRESSVGFQQNPIGLQIGVGGSSTSINAKPDYKLPETCRYAGTIEELDTFCKEKKVKEALELLEILEKKGVTVDLPGYVLLIQACGNIGVLQFAKSSILYGIVPSMEHYTSVVKMLGSIGYLDEAMEFIEKMPVEPNSDIWETLMNLCGFHGNIELEDHCTKIVRYLDPSRLAEKSKEETSYHDNEIRKKSGLGEVPPRMVCEFKAGDKSFPEEKKIYALLKGVSAHMKEAGHLPSTGAVLHDVDEETKEEALLSHSERLAVAHGLIGTAPRQTIRIIKYLRVCVDCHNFLKVISKVVSRTFIVRDA</sequence>
<evidence type="ECO:0000313" key="3">
    <source>
        <dbReference type="EMBL" id="KAF5175140.1"/>
    </source>
</evidence>
<dbReference type="GO" id="GO:0009451">
    <property type="term" value="P:RNA modification"/>
    <property type="evidence" value="ECO:0007669"/>
    <property type="project" value="InterPro"/>
</dbReference>
<keyword evidence="4" id="KW-1185">Reference proteome</keyword>
<dbReference type="EMBL" id="JABWDY010044437">
    <property type="protein sequence ID" value="KAF5175140.1"/>
    <property type="molecule type" value="Genomic_DNA"/>
</dbReference>
<dbReference type="InterPro" id="IPR011990">
    <property type="entry name" value="TPR-like_helical_dom_sf"/>
</dbReference>
<dbReference type="InterPro" id="IPR002885">
    <property type="entry name" value="PPR_rpt"/>
</dbReference>
<evidence type="ECO:0000256" key="1">
    <source>
        <dbReference type="ARBA" id="ARBA00022737"/>
    </source>
</evidence>
<evidence type="ECO:0000259" key="2">
    <source>
        <dbReference type="Pfam" id="PF14432"/>
    </source>
</evidence>
<accession>A0A7J6US85</accession>
<dbReference type="Gene3D" id="1.25.40.10">
    <property type="entry name" value="Tetratricopeptide repeat domain"/>
    <property type="match status" value="1"/>
</dbReference>
<feature type="domain" description="DYW" evidence="2">
    <location>
        <begin position="348"/>
        <end position="423"/>
    </location>
</feature>
<evidence type="ECO:0000313" key="4">
    <source>
        <dbReference type="Proteomes" id="UP000554482"/>
    </source>
</evidence>
<feature type="non-terminal residue" evidence="3">
    <location>
        <position position="1"/>
    </location>
</feature>
<dbReference type="GO" id="GO:0008270">
    <property type="term" value="F:zinc ion binding"/>
    <property type="evidence" value="ECO:0007669"/>
    <property type="project" value="InterPro"/>
</dbReference>
<comment type="caution">
    <text evidence="3">The sequence shown here is derived from an EMBL/GenBank/DDBJ whole genome shotgun (WGS) entry which is preliminary data.</text>
</comment>
<reference evidence="3 4" key="1">
    <citation type="submission" date="2020-06" db="EMBL/GenBank/DDBJ databases">
        <title>Transcriptomic and genomic resources for Thalictrum thalictroides and T. hernandezii: Facilitating candidate gene discovery in an emerging model plant lineage.</title>
        <authorList>
            <person name="Arias T."/>
            <person name="Riano-Pachon D.M."/>
            <person name="Di Stilio V.S."/>
        </authorList>
    </citation>
    <scope>NUCLEOTIDE SEQUENCE [LARGE SCALE GENOMIC DNA]</scope>
    <source>
        <strain evidence="4">cv. WT478/WT964</strain>
        <tissue evidence="3">Leaves</tissue>
    </source>
</reference>
<dbReference type="OrthoDB" id="185373at2759"/>
<proteinExistence type="predicted"/>